<dbReference type="RefSeq" id="WP_076958425.1">
    <property type="nucleotide sequence ID" value="NZ_MLCO01000171.1"/>
</dbReference>
<reference evidence="7 8" key="1">
    <citation type="submission" date="2016-10" db="EMBL/GenBank/DDBJ databases">
        <title>Draft Genome sequence of Roseomonas sp. strain M3.</title>
        <authorList>
            <person name="Subhash Y."/>
            <person name="Lee S."/>
        </authorList>
    </citation>
    <scope>NUCLEOTIDE SEQUENCE [LARGE SCALE GENOMIC DNA]</scope>
    <source>
        <strain evidence="7 8">M3</strain>
    </source>
</reference>
<keyword evidence="3" id="KW-0998">Cell outer membrane</keyword>
<dbReference type="PROSITE" id="PS51257">
    <property type="entry name" value="PROKAR_LIPOPROTEIN"/>
    <property type="match status" value="1"/>
</dbReference>
<feature type="chain" id="PRO_5012324292" evidence="5">
    <location>
        <begin position="29"/>
        <end position="132"/>
    </location>
</feature>
<dbReference type="Gene3D" id="3.30.1330.60">
    <property type="entry name" value="OmpA-like domain"/>
    <property type="match status" value="1"/>
</dbReference>
<sequence>MRRVFLMGLTALPLLAGCAMTTPAAAPAAVVFFTEDSAELDPSAQGVVGDVARQAAAQPEAPVTVLGFADPDGGRAYNRALSAARAENVAEALRQAGVAPARIRTTPRGPVPFEMMPLESRRVEIRIGQVAP</sequence>
<proteinExistence type="predicted"/>
<evidence type="ECO:0000256" key="1">
    <source>
        <dbReference type="ARBA" id="ARBA00004442"/>
    </source>
</evidence>
<evidence type="ECO:0000313" key="7">
    <source>
        <dbReference type="EMBL" id="ONG51224.1"/>
    </source>
</evidence>
<protein>
    <submittedName>
        <fullName evidence="7">Cell envelope biogenesis protein OmpA</fullName>
    </submittedName>
</protein>
<dbReference type="PANTHER" id="PTHR30329:SF21">
    <property type="entry name" value="LIPOPROTEIN YIAD-RELATED"/>
    <property type="match status" value="1"/>
</dbReference>
<feature type="signal peptide" evidence="5">
    <location>
        <begin position="1"/>
        <end position="28"/>
    </location>
</feature>
<dbReference type="Proteomes" id="UP000188879">
    <property type="component" value="Unassembled WGS sequence"/>
</dbReference>
<comment type="caution">
    <text evidence="7">The sequence shown here is derived from an EMBL/GenBank/DDBJ whole genome shotgun (WGS) entry which is preliminary data.</text>
</comment>
<evidence type="ECO:0000313" key="8">
    <source>
        <dbReference type="Proteomes" id="UP000188879"/>
    </source>
</evidence>
<accession>A0A1V2H149</accession>
<dbReference type="GO" id="GO:0009279">
    <property type="term" value="C:cell outer membrane"/>
    <property type="evidence" value="ECO:0007669"/>
    <property type="project" value="UniProtKB-SubCell"/>
</dbReference>
<evidence type="ECO:0000256" key="4">
    <source>
        <dbReference type="PROSITE-ProRule" id="PRU00473"/>
    </source>
</evidence>
<dbReference type="PANTHER" id="PTHR30329">
    <property type="entry name" value="STATOR ELEMENT OF FLAGELLAR MOTOR COMPLEX"/>
    <property type="match status" value="1"/>
</dbReference>
<dbReference type="InterPro" id="IPR006664">
    <property type="entry name" value="OMP_bac"/>
</dbReference>
<dbReference type="EMBL" id="MLCO01000171">
    <property type="protein sequence ID" value="ONG51224.1"/>
    <property type="molecule type" value="Genomic_DNA"/>
</dbReference>
<evidence type="ECO:0000259" key="6">
    <source>
        <dbReference type="PROSITE" id="PS51123"/>
    </source>
</evidence>
<name>A0A1V2H149_9PROT</name>
<feature type="domain" description="OmpA-like" evidence="6">
    <location>
        <begin position="20"/>
        <end position="131"/>
    </location>
</feature>
<comment type="subcellular location">
    <subcellularLocation>
        <location evidence="1">Cell outer membrane</location>
    </subcellularLocation>
</comment>
<dbReference type="CDD" id="cd07185">
    <property type="entry name" value="OmpA_C-like"/>
    <property type="match status" value="1"/>
</dbReference>
<organism evidence="7 8">
    <name type="scientific">Teichococcus deserti</name>
    <dbReference type="NCBI Taxonomy" id="1817963"/>
    <lineage>
        <taxon>Bacteria</taxon>
        <taxon>Pseudomonadati</taxon>
        <taxon>Pseudomonadota</taxon>
        <taxon>Alphaproteobacteria</taxon>
        <taxon>Acetobacterales</taxon>
        <taxon>Roseomonadaceae</taxon>
        <taxon>Roseomonas</taxon>
    </lineage>
</organism>
<evidence type="ECO:0000256" key="5">
    <source>
        <dbReference type="SAM" id="SignalP"/>
    </source>
</evidence>
<evidence type="ECO:0000256" key="2">
    <source>
        <dbReference type="ARBA" id="ARBA00023136"/>
    </source>
</evidence>
<keyword evidence="8" id="KW-1185">Reference proteome</keyword>
<dbReference type="InterPro" id="IPR036737">
    <property type="entry name" value="OmpA-like_sf"/>
</dbReference>
<dbReference type="SUPFAM" id="SSF103088">
    <property type="entry name" value="OmpA-like"/>
    <property type="match status" value="1"/>
</dbReference>
<dbReference type="PRINTS" id="PR01021">
    <property type="entry name" value="OMPADOMAIN"/>
</dbReference>
<dbReference type="InterPro" id="IPR006665">
    <property type="entry name" value="OmpA-like"/>
</dbReference>
<gene>
    <name evidence="7" type="ORF">BKE38_16515</name>
</gene>
<dbReference type="AlphaFoldDB" id="A0A1V2H149"/>
<keyword evidence="2 4" id="KW-0472">Membrane</keyword>
<dbReference type="OrthoDB" id="7273828at2"/>
<dbReference type="InterPro" id="IPR050330">
    <property type="entry name" value="Bact_OuterMem_StrucFunc"/>
</dbReference>
<evidence type="ECO:0000256" key="3">
    <source>
        <dbReference type="ARBA" id="ARBA00023237"/>
    </source>
</evidence>
<keyword evidence="5" id="KW-0732">Signal</keyword>
<dbReference type="Pfam" id="PF00691">
    <property type="entry name" value="OmpA"/>
    <property type="match status" value="1"/>
</dbReference>
<dbReference type="PROSITE" id="PS51123">
    <property type="entry name" value="OMPA_2"/>
    <property type="match status" value="1"/>
</dbReference>